<gene>
    <name evidence="1" type="ordered locus">LFML04_0147</name>
</gene>
<evidence type="ECO:0000313" key="2">
    <source>
        <dbReference type="Proteomes" id="UP000006177"/>
    </source>
</evidence>
<name>J9Z7M2_LEPFM</name>
<sequence length="66" mass="7336">MVNNPDTKGAEAKKAAFQVIPPKMKENERLLPVSLSRRRDETADERCLLSPAKGCVPTKANSIRWA</sequence>
<dbReference type="KEGG" id="lfi:LFML04_0147"/>
<evidence type="ECO:0000313" key="1">
    <source>
        <dbReference type="EMBL" id="AFS52399.1"/>
    </source>
</evidence>
<accession>J9Z7M2</accession>
<proteinExistence type="predicted"/>
<dbReference type="EMBL" id="CP002919">
    <property type="protein sequence ID" value="AFS52399.1"/>
    <property type="molecule type" value="Genomic_DNA"/>
</dbReference>
<dbReference type="STRING" id="1048260.LFML04_0147"/>
<dbReference type="HOGENOM" id="CLU_2825863_0_0_0"/>
<protein>
    <submittedName>
        <fullName evidence="1">Uncharacterized protein</fullName>
    </submittedName>
</protein>
<reference evidence="1 2" key="1">
    <citation type="journal article" date="2011" name="J. Microbiol.">
        <title>Complete genome of Leptospirillum ferriphilum ML-04 provides insight into its physiology and environmental adaptation.</title>
        <authorList>
            <person name="Mi S."/>
            <person name="Song J."/>
            <person name="Lin J."/>
            <person name="Che Y."/>
            <person name="Zheng H."/>
            <person name="Lin J."/>
        </authorList>
    </citation>
    <scope>NUCLEOTIDE SEQUENCE [LARGE SCALE GENOMIC DNA]</scope>
    <source>
        <strain evidence="1 2">ML-04</strain>
    </source>
</reference>
<dbReference type="Proteomes" id="UP000006177">
    <property type="component" value="Chromosome"/>
</dbReference>
<dbReference type="AlphaFoldDB" id="J9Z7M2"/>
<organism evidence="1 2">
    <name type="scientific">Leptospirillum ferriphilum (strain ML-04)</name>
    <dbReference type="NCBI Taxonomy" id="1048260"/>
    <lineage>
        <taxon>Bacteria</taxon>
        <taxon>Pseudomonadati</taxon>
        <taxon>Nitrospirota</taxon>
        <taxon>Nitrospiria</taxon>
        <taxon>Nitrospirales</taxon>
        <taxon>Nitrospiraceae</taxon>
        <taxon>Leptospirillum</taxon>
    </lineage>
</organism>